<protein>
    <submittedName>
        <fullName evidence="2">Uncharacterized protein</fullName>
    </submittedName>
</protein>
<evidence type="ECO:0000313" key="3">
    <source>
        <dbReference type="Proteomes" id="UP000886998"/>
    </source>
</evidence>
<sequence length="412" mass="48396">MPETMPPKKKPDDSMVGVYDVEIMNEIELKQYITALKEESERMKEAFTEHQRNKRELEILLKNTQEDILERYEVLIQKELELQQLICESSDILKAEDENQVIDDLGRNEKLYKTVVDSFIESQTAEMCQIGDDTSLTESLQYRKRQVDDMHFSHMMISADMQENSEEEWTRIIQMRKKSLERFAADFNQEYHTKKLEFFDEKINTLTEVYEGTIKEDYHKNPTAVQTERMALYFKELFWKNIKATTNLKVKLENLEKELSKLKMSLREAKDENEELLRQTEDQKGEWPEFAHSTDAEDKVLDAVTFENDTLKEKLRQVTKERDNLKHKFISSMRKIYEKANFSSFLAEQMLVSLQDNNYNSDNAQSIYESISNSLMQNELIEEAPEGSSISTEVKELVEEMSSGISHIASES</sequence>
<feature type="coiled-coil region" evidence="1">
    <location>
        <begin position="245"/>
        <end position="328"/>
    </location>
</feature>
<evidence type="ECO:0000256" key="1">
    <source>
        <dbReference type="SAM" id="Coils"/>
    </source>
</evidence>
<gene>
    <name evidence="2" type="primary">AVEN_215711_1</name>
    <name evidence="2" type="ORF">TNIN_305971</name>
</gene>
<name>A0A8X7C0F6_9ARAC</name>
<accession>A0A8X7C0F6</accession>
<organism evidence="2 3">
    <name type="scientific">Trichonephila inaurata madagascariensis</name>
    <dbReference type="NCBI Taxonomy" id="2747483"/>
    <lineage>
        <taxon>Eukaryota</taxon>
        <taxon>Metazoa</taxon>
        <taxon>Ecdysozoa</taxon>
        <taxon>Arthropoda</taxon>
        <taxon>Chelicerata</taxon>
        <taxon>Arachnida</taxon>
        <taxon>Araneae</taxon>
        <taxon>Araneomorphae</taxon>
        <taxon>Entelegynae</taxon>
        <taxon>Araneoidea</taxon>
        <taxon>Nephilidae</taxon>
        <taxon>Trichonephila</taxon>
        <taxon>Trichonephila inaurata</taxon>
    </lineage>
</organism>
<keyword evidence="1" id="KW-0175">Coiled coil</keyword>
<feature type="coiled-coil region" evidence="1">
    <location>
        <begin position="29"/>
        <end position="67"/>
    </location>
</feature>
<proteinExistence type="predicted"/>
<reference evidence="2" key="1">
    <citation type="submission" date="2020-08" db="EMBL/GenBank/DDBJ databases">
        <title>Multicomponent nature underlies the extraordinary mechanical properties of spider dragline silk.</title>
        <authorList>
            <person name="Kono N."/>
            <person name="Nakamura H."/>
            <person name="Mori M."/>
            <person name="Yoshida Y."/>
            <person name="Ohtoshi R."/>
            <person name="Malay A.D."/>
            <person name="Moran D.A.P."/>
            <person name="Tomita M."/>
            <person name="Numata K."/>
            <person name="Arakawa K."/>
        </authorList>
    </citation>
    <scope>NUCLEOTIDE SEQUENCE</scope>
</reference>
<dbReference type="AlphaFoldDB" id="A0A8X7C0F6"/>
<dbReference type="Proteomes" id="UP000886998">
    <property type="component" value="Unassembled WGS sequence"/>
</dbReference>
<dbReference type="EMBL" id="BMAV01006947">
    <property type="protein sequence ID" value="GFY49307.1"/>
    <property type="molecule type" value="Genomic_DNA"/>
</dbReference>
<keyword evidence="3" id="KW-1185">Reference proteome</keyword>
<dbReference type="OrthoDB" id="6433674at2759"/>
<comment type="caution">
    <text evidence="2">The sequence shown here is derived from an EMBL/GenBank/DDBJ whole genome shotgun (WGS) entry which is preliminary data.</text>
</comment>
<evidence type="ECO:0000313" key="2">
    <source>
        <dbReference type="EMBL" id="GFY49307.1"/>
    </source>
</evidence>